<feature type="region of interest" description="Disordered" evidence="1">
    <location>
        <begin position="48"/>
        <end position="155"/>
    </location>
</feature>
<organism evidence="2 3">
    <name type="scientific">[Torrubiella] hemipterigena</name>
    <dbReference type="NCBI Taxonomy" id="1531966"/>
    <lineage>
        <taxon>Eukaryota</taxon>
        <taxon>Fungi</taxon>
        <taxon>Dikarya</taxon>
        <taxon>Ascomycota</taxon>
        <taxon>Pezizomycotina</taxon>
        <taxon>Sordariomycetes</taxon>
        <taxon>Hypocreomycetidae</taxon>
        <taxon>Hypocreales</taxon>
        <taxon>Clavicipitaceae</taxon>
        <taxon>Clavicipitaceae incertae sedis</taxon>
        <taxon>'Torrubiella' clade</taxon>
    </lineage>
</organism>
<dbReference type="HOGENOM" id="CLU_1696745_0_0_1"/>
<keyword evidence="3" id="KW-1185">Reference proteome</keyword>
<dbReference type="Proteomes" id="UP000039046">
    <property type="component" value="Unassembled WGS sequence"/>
</dbReference>
<reference evidence="2 3" key="1">
    <citation type="journal article" date="2015" name="Genome Announc.">
        <title>Draft Genome Sequence and Gene Annotation of the Entomopathogenic Fungus Verticillium hemipterigenum.</title>
        <authorList>
            <person name="Horn F."/>
            <person name="Habel A."/>
            <person name="Scharf D.H."/>
            <person name="Dworschak J."/>
            <person name="Brakhage A.A."/>
            <person name="Guthke R."/>
            <person name="Hertweck C."/>
            <person name="Linde J."/>
        </authorList>
    </citation>
    <scope>NUCLEOTIDE SEQUENCE [LARGE SCALE GENOMIC DNA]</scope>
</reference>
<accession>A0A0A1TN62</accession>
<sequence>MSNRQAHRVAPMATPCDRCHTTAAETLRMVHLVDQKVDRILANGSATTEAAMEAATMGPSAANEAVDDSPPAVDPTSGTQSATASDTAGTNINRSRRSRVPVATQHQSQALPQEPVDVGTSEQPTRRNVSSSLSNKERSYQDTTNASRKRCVLKN</sequence>
<feature type="compositionally biased region" description="Low complexity" evidence="1">
    <location>
        <begin position="48"/>
        <end position="57"/>
    </location>
</feature>
<dbReference type="EMBL" id="CDHN01000004">
    <property type="protein sequence ID" value="CEJ91887.1"/>
    <property type="molecule type" value="Genomic_DNA"/>
</dbReference>
<feature type="compositionally biased region" description="Polar residues" evidence="1">
    <location>
        <begin position="76"/>
        <end position="93"/>
    </location>
</feature>
<evidence type="ECO:0000313" key="3">
    <source>
        <dbReference type="Proteomes" id="UP000039046"/>
    </source>
</evidence>
<protein>
    <submittedName>
        <fullName evidence="2">Uncharacterized protein</fullName>
    </submittedName>
</protein>
<dbReference type="AlphaFoldDB" id="A0A0A1TN62"/>
<gene>
    <name evidence="2" type="ORF">VHEMI07572</name>
</gene>
<proteinExistence type="predicted"/>
<evidence type="ECO:0000313" key="2">
    <source>
        <dbReference type="EMBL" id="CEJ91887.1"/>
    </source>
</evidence>
<name>A0A0A1TN62_9HYPO</name>
<evidence type="ECO:0000256" key="1">
    <source>
        <dbReference type="SAM" id="MobiDB-lite"/>
    </source>
</evidence>
<feature type="compositionally biased region" description="Polar residues" evidence="1">
    <location>
        <begin position="120"/>
        <end position="134"/>
    </location>
</feature>